<dbReference type="Gene3D" id="3.30.160.20">
    <property type="match status" value="1"/>
</dbReference>
<organism evidence="8 9">
    <name type="scientific">Candidatus Blochmannia ocreatus</name>
    <name type="common">nom. nud.</name>
    <dbReference type="NCBI Taxonomy" id="251538"/>
    <lineage>
        <taxon>Bacteria</taxon>
        <taxon>Pseudomonadati</taxon>
        <taxon>Pseudomonadota</taxon>
        <taxon>Gammaproteobacteria</taxon>
        <taxon>Enterobacterales</taxon>
        <taxon>Enterobacteriaceae</taxon>
        <taxon>ant endosymbionts</taxon>
        <taxon>Candidatus Blochmanniella</taxon>
    </lineage>
</organism>
<dbReference type="EMBL" id="CP097762">
    <property type="protein sequence ID" value="URJ25327.1"/>
    <property type="molecule type" value="Genomic_DNA"/>
</dbReference>
<reference evidence="8" key="1">
    <citation type="submission" date="2022-05" db="EMBL/GenBank/DDBJ databases">
        <title>Impact of host demography and evolutionary history on endosymbiont molecular evolution: a test in carpenter ants (Genus Camponotus) and their Blochmannia endosymbionts.</title>
        <authorList>
            <person name="Manthey J.D."/>
            <person name="Giron J.C."/>
            <person name="Hruska J.P."/>
        </authorList>
    </citation>
    <scope>NUCLEOTIDE SEQUENCE</scope>
    <source>
        <strain evidence="8">C-006</strain>
    </source>
</reference>
<keyword evidence="6" id="KW-0175">Coiled coil</keyword>
<sequence>MTDKNIIKQNILNILRRILNLRIVFNYALKKKHLHVTNFKLKSSNIWNNMQIAKTLSQKYSSLKITINTIDQLSKNIDDLNSILELTEKHDHQLLNEIQTQLTKAEHTISQLEINNMFLGKYDNNNCYIDIQSGSGGIEAQDWSRILLRMYLRWIEKKGFDTEITNESIGEITGIKSATVRVSGAYAYGWLHVESGVHRLVRKSPFDSSKKRHTSFASIFVYPELDESVDINLRPEDIRYDVYRASGAGGQHVNRTESAVRVTHIPTNIVTQCQSHRSQHKNKRQAIKQLKSKLYELELQKKRHEKQIINKKKSDITWGNQIRSYILDNSRIKDLRTGFEKRNVKDVLDGDLDDFIKISIEKYSKEFNNND</sequence>
<feature type="coiled-coil region" evidence="6">
    <location>
        <begin position="273"/>
        <end position="307"/>
    </location>
</feature>
<dbReference type="SMART" id="SM00937">
    <property type="entry name" value="PCRF"/>
    <property type="match status" value="1"/>
</dbReference>
<evidence type="ECO:0000256" key="4">
    <source>
        <dbReference type="HAMAP-Rule" id="MF_00094"/>
    </source>
</evidence>
<evidence type="ECO:0000256" key="5">
    <source>
        <dbReference type="NCBIfam" id="TIGR00020"/>
    </source>
</evidence>
<dbReference type="PANTHER" id="PTHR43116:SF3">
    <property type="entry name" value="CLASS I PEPTIDE CHAIN RELEASE FACTOR"/>
    <property type="match status" value="1"/>
</dbReference>
<dbReference type="InterPro" id="IPR045853">
    <property type="entry name" value="Pep_chain_release_fac_I_sf"/>
</dbReference>
<feature type="coiled-coil region" evidence="6">
    <location>
        <begin position="70"/>
        <end position="115"/>
    </location>
</feature>
<dbReference type="HAMAP" id="MF_00094">
    <property type="entry name" value="Rel_fac_2"/>
    <property type="match status" value="1"/>
</dbReference>
<dbReference type="Pfam" id="PF03462">
    <property type="entry name" value="PCRF"/>
    <property type="match status" value="1"/>
</dbReference>
<name>A0ABY4SVF9_9ENTR</name>
<comment type="subcellular location">
    <subcellularLocation>
        <location evidence="4">Cytoplasm</location>
    </subcellularLocation>
</comment>
<evidence type="ECO:0000313" key="9">
    <source>
        <dbReference type="Proteomes" id="UP001056834"/>
    </source>
</evidence>
<keyword evidence="3 4" id="KW-0648">Protein biosynthesis</keyword>
<comment type="similarity">
    <text evidence="1 4">Belongs to the prokaryotic/mitochondrial release factor family.</text>
</comment>
<dbReference type="Proteomes" id="UP001056834">
    <property type="component" value="Chromosome"/>
</dbReference>
<proteinExistence type="inferred from homology"/>
<feature type="modified residue" description="N5-methylglutamine" evidence="4">
    <location>
        <position position="251"/>
    </location>
</feature>
<protein>
    <recommendedName>
        <fullName evidence="4 5">Peptide chain release factor 2</fullName>
        <shortName evidence="4">RF-2</shortName>
    </recommendedName>
</protein>
<dbReference type="InterPro" id="IPR005139">
    <property type="entry name" value="PCRF"/>
</dbReference>
<dbReference type="InterPro" id="IPR004374">
    <property type="entry name" value="PrfB"/>
</dbReference>
<comment type="function">
    <text evidence="4">Peptide chain release factor 2 directs the termination of translation in response to the peptide chain termination codons UGA and UAA.</text>
</comment>
<evidence type="ECO:0000259" key="7">
    <source>
        <dbReference type="PROSITE" id="PS00745"/>
    </source>
</evidence>
<evidence type="ECO:0000313" key="8">
    <source>
        <dbReference type="EMBL" id="URJ25327.1"/>
    </source>
</evidence>
<evidence type="ECO:0000256" key="1">
    <source>
        <dbReference type="ARBA" id="ARBA00010835"/>
    </source>
</evidence>
<keyword evidence="4" id="KW-0963">Cytoplasm</keyword>
<dbReference type="Gene3D" id="3.30.70.1660">
    <property type="match status" value="1"/>
</dbReference>
<dbReference type="InterPro" id="IPR000352">
    <property type="entry name" value="Pep_chain_release_fac_I"/>
</dbReference>
<evidence type="ECO:0000256" key="6">
    <source>
        <dbReference type="SAM" id="Coils"/>
    </source>
</evidence>
<keyword evidence="2 4" id="KW-0488">Methylation</keyword>
<dbReference type="PANTHER" id="PTHR43116">
    <property type="entry name" value="PEPTIDE CHAIN RELEASE FACTOR 2"/>
    <property type="match status" value="1"/>
</dbReference>
<keyword evidence="9" id="KW-1185">Reference proteome</keyword>
<comment type="PTM">
    <text evidence="4">Methylated by PrmC. Methylation increases the termination efficiency of RF2.</text>
</comment>
<evidence type="ECO:0000256" key="2">
    <source>
        <dbReference type="ARBA" id="ARBA00022481"/>
    </source>
</evidence>
<evidence type="ECO:0000256" key="3">
    <source>
        <dbReference type="ARBA" id="ARBA00022917"/>
    </source>
</evidence>
<dbReference type="Gene3D" id="1.20.58.410">
    <property type="entry name" value="Release factor"/>
    <property type="match status" value="1"/>
</dbReference>
<dbReference type="Pfam" id="PF00472">
    <property type="entry name" value="RF-1"/>
    <property type="match status" value="1"/>
</dbReference>
<gene>
    <name evidence="4 8" type="primary">prfB</name>
    <name evidence="8" type="ORF">M9405_01210</name>
</gene>
<feature type="domain" description="Prokaryotic-type class I peptide chain release factors" evidence="7">
    <location>
        <begin position="244"/>
        <end position="260"/>
    </location>
</feature>
<dbReference type="PROSITE" id="PS00745">
    <property type="entry name" value="RF_PROK_I"/>
    <property type="match status" value="1"/>
</dbReference>
<dbReference type="NCBIfam" id="TIGR00020">
    <property type="entry name" value="prfB"/>
    <property type="match status" value="1"/>
</dbReference>
<dbReference type="SUPFAM" id="SSF75620">
    <property type="entry name" value="Release factor"/>
    <property type="match status" value="1"/>
</dbReference>
<accession>A0ABY4SVF9</accession>